<name>A0AAD7MV17_9AGAR</name>
<comment type="caution">
    <text evidence="4">The sequence shown here is derived from an EMBL/GenBank/DDBJ whole genome shotgun (WGS) entry which is preliminary data.</text>
</comment>
<keyword evidence="2" id="KW-1133">Transmembrane helix</keyword>
<feature type="chain" id="PRO_5042234372" evidence="3">
    <location>
        <begin position="18"/>
        <end position="334"/>
    </location>
</feature>
<dbReference type="EMBL" id="JARKIB010000135">
    <property type="protein sequence ID" value="KAJ7733943.1"/>
    <property type="molecule type" value="Genomic_DNA"/>
</dbReference>
<gene>
    <name evidence="4" type="ORF">B0H16DRAFT_157779</name>
</gene>
<sequence>MHLLWFIVVCAANSVLATQHNITVDDTNPSISYTGTGWHREAIGAELEGSLHTTCGRASEGSSATFSFTGVAIYYMFTPENCPPKTTLILDGGAPITVTYNPSLVRNGMSVQWGMTNLPNGPHTIVNTGDGADTFARVDAFIYTVDKPDGVSSPPASLSGGSPTSARVSGPEGSITAAKVGISPSGSSPTSPAGSSSTSLAGSSSTSLTGSSSTSSANSSPISDSSPTTRLSGLGGYSARATVGGVVGAVVVLIVLGIYYYLQAPTPAHGHSHEFMFLPPVPIVFRRRQLRDYEIIITLKPDNWDLVAEQPERGFTCKGSTRHDLVVWKAIQFG</sequence>
<feature type="compositionally biased region" description="Low complexity" evidence="1">
    <location>
        <begin position="181"/>
        <end position="229"/>
    </location>
</feature>
<feature type="transmembrane region" description="Helical" evidence="2">
    <location>
        <begin position="241"/>
        <end position="262"/>
    </location>
</feature>
<keyword evidence="5" id="KW-1185">Reference proteome</keyword>
<protein>
    <submittedName>
        <fullName evidence="4">Uncharacterized protein</fullName>
    </submittedName>
</protein>
<evidence type="ECO:0000256" key="1">
    <source>
        <dbReference type="SAM" id="MobiDB-lite"/>
    </source>
</evidence>
<evidence type="ECO:0000256" key="3">
    <source>
        <dbReference type="SAM" id="SignalP"/>
    </source>
</evidence>
<feature type="region of interest" description="Disordered" evidence="1">
    <location>
        <begin position="150"/>
        <end position="231"/>
    </location>
</feature>
<accession>A0AAD7MV17</accession>
<keyword evidence="2" id="KW-0812">Transmembrane</keyword>
<dbReference type="Gene3D" id="2.60.120.260">
    <property type="entry name" value="Galactose-binding domain-like"/>
    <property type="match status" value="1"/>
</dbReference>
<keyword evidence="2" id="KW-0472">Membrane</keyword>
<feature type="compositionally biased region" description="Low complexity" evidence="1">
    <location>
        <begin position="150"/>
        <end position="165"/>
    </location>
</feature>
<evidence type="ECO:0000313" key="5">
    <source>
        <dbReference type="Proteomes" id="UP001215598"/>
    </source>
</evidence>
<dbReference type="Proteomes" id="UP001215598">
    <property type="component" value="Unassembled WGS sequence"/>
</dbReference>
<dbReference type="AlphaFoldDB" id="A0AAD7MV17"/>
<proteinExistence type="predicted"/>
<evidence type="ECO:0000313" key="4">
    <source>
        <dbReference type="EMBL" id="KAJ7733943.1"/>
    </source>
</evidence>
<reference evidence="4" key="1">
    <citation type="submission" date="2023-03" db="EMBL/GenBank/DDBJ databases">
        <title>Massive genome expansion in bonnet fungi (Mycena s.s.) driven by repeated elements and novel gene families across ecological guilds.</title>
        <authorList>
            <consortium name="Lawrence Berkeley National Laboratory"/>
            <person name="Harder C.B."/>
            <person name="Miyauchi S."/>
            <person name="Viragh M."/>
            <person name="Kuo A."/>
            <person name="Thoen E."/>
            <person name="Andreopoulos B."/>
            <person name="Lu D."/>
            <person name="Skrede I."/>
            <person name="Drula E."/>
            <person name="Henrissat B."/>
            <person name="Morin E."/>
            <person name="Kohler A."/>
            <person name="Barry K."/>
            <person name="LaButti K."/>
            <person name="Morin E."/>
            <person name="Salamov A."/>
            <person name="Lipzen A."/>
            <person name="Mereny Z."/>
            <person name="Hegedus B."/>
            <person name="Baldrian P."/>
            <person name="Stursova M."/>
            <person name="Weitz H."/>
            <person name="Taylor A."/>
            <person name="Grigoriev I.V."/>
            <person name="Nagy L.G."/>
            <person name="Martin F."/>
            <person name="Kauserud H."/>
        </authorList>
    </citation>
    <scope>NUCLEOTIDE SEQUENCE</scope>
    <source>
        <strain evidence="4">CBHHK182m</strain>
    </source>
</reference>
<organism evidence="4 5">
    <name type="scientific">Mycena metata</name>
    <dbReference type="NCBI Taxonomy" id="1033252"/>
    <lineage>
        <taxon>Eukaryota</taxon>
        <taxon>Fungi</taxon>
        <taxon>Dikarya</taxon>
        <taxon>Basidiomycota</taxon>
        <taxon>Agaricomycotina</taxon>
        <taxon>Agaricomycetes</taxon>
        <taxon>Agaricomycetidae</taxon>
        <taxon>Agaricales</taxon>
        <taxon>Marasmiineae</taxon>
        <taxon>Mycenaceae</taxon>
        <taxon>Mycena</taxon>
    </lineage>
</organism>
<keyword evidence="3" id="KW-0732">Signal</keyword>
<feature type="signal peptide" evidence="3">
    <location>
        <begin position="1"/>
        <end position="17"/>
    </location>
</feature>
<evidence type="ECO:0000256" key="2">
    <source>
        <dbReference type="SAM" id="Phobius"/>
    </source>
</evidence>